<dbReference type="InterPro" id="IPR003676">
    <property type="entry name" value="SAUR_fam"/>
</dbReference>
<evidence type="ECO:0000313" key="3">
    <source>
        <dbReference type="Proteomes" id="UP001417504"/>
    </source>
</evidence>
<dbReference type="GO" id="GO:0009733">
    <property type="term" value="P:response to auxin"/>
    <property type="evidence" value="ECO:0007669"/>
    <property type="project" value="InterPro"/>
</dbReference>
<dbReference type="Proteomes" id="UP001417504">
    <property type="component" value="Unassembled WGS sequence"/>
</dbReference>
<dbReference type="PANTHER" id="PTHR31929">
    <property type="entry name" value="SAUR-LIKE AUXIN-RESPONSIVE PROTEIN FAMILY-RELATED"/>
    <property type="match status" value="1"/>
</dbReference>
<dbReference type="Pfam" id="PF02519">
    <property type="entry name" value="Auxin_inducible"/>
    <property type="match status" value="1"/>
</dbReference>
<protein>
    <submittedName>
        <fullName evidence="2">Uncharacterized protein</fullName>
    </submittedName>
</protein>
<organism evidence="2 3">
    <name type="scientific">Stephania japonica</name>
    <dbReference type="NCBI Taxonomy" id="461633"/>
    <lineage>
        <taxon>Eukaryota</taxon>
        <taxon>Viridiplantae</taxon>
        <taxon>Streptophyta</taxon>
        <taxon>Embryophyta</taxon>
        <taxon>Tracheophyta</taxon>
        <taxon>Spermatophyta</taxon>
        <taxon>Magnoliopsida</taxon>
        <taxon>Ranunculales</taxon>
        <taxon>Menispermaceae</taxon>
        <taxon>Menispermoideae</taxon>
        <taxon>Cissampelideae</taxon>
        <taxon>Stephania</taxon>
    </lineage>
</organism>
<name>A0AAP0IXD6_9MAGN</name>
<accession>A0AAP0IXD6</accession>
<dbReference type="AlphaFoldDB" id="A0AAP0IXD6"/>
<evidence type="ECO:0000256" key="1">
    <source>
        <dbReference type="ARBA" id="ARBA00006974"/>
    </source>
</evidence>
<reference evidence="2 3" key="1">
    <citation type="submission" date="2024-01" db="EMBL/GenBank/DDBJ databases">
        <title>Genome assemblies of Stephania.</title>
        <authorList>
            <person name="Yang L."/>
        </authorList>
    </citation>
    <scope>NUCLEOTIDE SEQUENCE [LARGE SCALE GENOMIC DNA]</scope>
    <source>
        <strain evidence="2">QJT</strain>
        <tissue evidence="2">Leaf</tissue>
    </source>
</reference>
<proteinExistence type="inferred from homology"/>
<sequence>MGIDLHSMALKAKQLLKLQYLVTRSQLSSAPKGHLAVCWRDREKAATSLVYVGETEKKRFVVPVSYLNHPSFQELLSTAEEDMVVFSILYSLWLDKKTNEELLIRQADWNDSKKNLQKKAVIMLKVFMETLMQLLQVVEETSEKKNEFVAQRVVKRWRGVYENELLAQRVEKRWRGVYEPVESPCIIFQSEETSLVKLRINCCVDLSGISNAEANQDGVSLALFSKVKKRAL</sequence>
<dbReference type="EMBL" id="JBBNAE010000005">
    <property type="protein sequence ID" value="KAK9123494.1"/>
    <property type="molecule type" value="Genomic_DNA"/>
</dbReference>
<comment type="caution">
    <text evidence="2">The sequence shown here is derived from an EMBL/GenBank/DDBJ whole genome shotgun (WGS) entry which is preliminary data.</text>
</comment>
<keyword evidence="3" id="KW-1185">Reference proteome</keyword>
<comment type="similarity">
    <text evidence="1">Belongs to the ARG7 family.</text>
</comment>
<evidence type="ECO:0000313" key="2">
    <source>
        <dbReference type="EMBL" id="KAK9123494.1"/>
    </source>
</evidence>
<gene>
    <name evidence="2" type="ORF">Sjap_013096</name>
</gene>